<reference evidence="3 4" key="1">
    <citation type="submission" date="2024-09" db="EMBL/GenBank/DDBJ databases">
        <title>Genome sequencing and assembly of Phytophthora oleae, isolate VK10A, causative agent of rot of olive drupes.</title>
        <authorList>
            <person name="Conti Taguali S."/>
            <person name="Riolo M."/>
            <person name="La Spada F."/>
            <person name="Cacciola S.O."/>
            <person name="Dionisio G."/>
        </authorList>
    </citation>
    <scope>NUCLEOTIDE SEQUENCE [LARGE SCALE GENOMIC DNA]</scope>
    <source>
        <strain evidence="3 4">VK10A</strain>
    </source>
</reference>
<feature type="domain" description="HTH CENPB-type" evidence="2">
    <location>
        <begin position="1"/>
        <end position="38"/>
    </location>
</feature>
<protein>
    <submittedName>
        <fullName evidence="3">DNA binding</fullName>
    </submittedName>
</protein>
<comment type="caution">
    <text evidence="3">The sequence shown here is derived from an EMBL/GenBank/DDBJ whole genome shotgun (WGS) entry which is preliminary data.</text>
</comment>
<proteinExistence type="predicted"/>
<keyword evidence="4" id="KW-1185">Reference proteome</keyword>
<sequence length="69" mass="7826">MLTLEAIEIAEEHGVEAFRASWTWERRFKERHRLAMRARTRTGQKTPADLADIAAAFAAEVRAAMLDLA</sequence>
<accession>A0ABD3FY68</accession>
<dbReference type="Gene3D" id="1.10.10.60">
    <property type="entry name" value="Homeodomain-like"/>
    <property type="match status" value="1"/>
</dbReference>
<name>A0ABD3FY68_9STRA</name>
<keyword evidence="1" id="KW-0238">DNA-binding</keyword>
<dbReference type="PROSITE" id="PS51253">
    <property type="entry name" value="HTH_CENPB"/>
    <property type="match status" value="1"/>
</dbReference>
<dbReference type="AlphaFoldDB" id="A0ABD3FY68"/>
<evidence type="ECO:0000256" key="1">
    <source>
        <dbReference type="ARBA" id="ARBA00023125"/>
    </source>
</evidence>
<organism evidence="3 4">
    <name type="scientific">Phytophthora oleae</name>
    <dbReference type="NCBI Taxonomy" id="2107226"/>
    <lineage>
        <taxon>Eukaryota</taxon>
        <taxon>Sar</taxon>
        <taxon>Stramenopiles</taxon>
        <taxon>Oomycota</taxon>
        <taxon>Peronosporomycetes</taxon>
        <taxon>Peronosporales</taxon>
        <taxon>Peronosporaceae</taxon>
        <taxon>Phytophthora</taxon>
    </lineage>
</organism>
<gene>
    <name evidence="3" type="primary">SMIM13_1</name>
    <name evidence="3" type="ORF">V7S43_002536</name>
</gene>
<dbReference type="InterPro" id="IPR006600">
    <property type="entry name" value="HTH_CenpB_DNA-bd_dom"/>
</dbReference>
<evidence type="ECO:0000313" key="4">
    <source>
        <dbReference type="Proteomes" id="UP001632037"/>
    </source>
</evidence>
<dbReference type="GO" id="GO:0003677">
    <property type="term" value="F:DNA binding"/>
    <property type="evidence" value="ECO:0007669"/>
    <property type="project" value="UniProtKB-KW"/>
</dbReference>
<evidence type="ECO:0000259" key="2">
    <source>
        <dbReference type="PROSITE" id="PS51253"/>
    </source>
</evidence>
<dbReference type="Proteomes" id="UP001632037">
    <property type="component" value="Unassembled WGS sequence"/>
</dbReference>
<dbReference type="EMBL" id="JBIMZQ010000004">
    <property type="protein sequence ID" value="KAL3671868.1"/>
    <property type="molecule type" value="Genomic_DNA"/>
</dbReference>
<evidence type="ECO:0000313" key="3">
    <source>
        <dbReference type="EMBL" id="KAL3671868.1"/>
    </source>
</evidence>